<dbReference type="Proteomes" id="UP000092462">
    <property type="component" value="Unassembled WGS sequence"/>
</dbReference>
<comment type="function">
    <text evidence="8">Gustatory receptor which mediates acceptance or avoidance behavior, depending on its substrates.</text>
</comment>
<feature type="transmembrane region" description="Helical" evidence="8">
    <location>
        <begin position="241"/>
        <end position="259"/>
    </location>
</feature>
<evidence type="ECO:0000256" key="5">
    <source>
        <dbReference type="ARBA" id="ARBA00023136"/>
    </source>
</evidence>
<evidence type="ECO:0000256" key="8">
    <source>
        <dbReference type="RuleBase" id="RU363108"/>
    </source>
</evidence>
<protein>
    <recommendedName>
        <fullName evidence="8">Gustatory receptor</fullName>
    </recommendedName>
</protein>
<dbReference type="AlphaFoldDB" id="A0A3F2ZEF1"/>
<evidence type="ECO:0000313" key="9">
    <source>
        <dbReference type="EnsemblMetazoa" id="PPAI013204-PA"/>
    </source>
</evidence>
<keyword evidence="2 8" id="KW-1003">Cell membrane</keyword>
<comment type="subcellular location">
    <subcellularLocation>
        <location evidence="1 8">Cell membrane</location>
        <topology evidence="1 8">Multi-pass membrane protein</topology>
    </subcellularLocation>
</comment>
<dbReference type="GO" id="GO:0050909">
    <property type="term" value="P:sensory perception of taste"/>
    <property type="evidence" value="ECO:0007669"/>
    <property type="project" value="InterPro"/>
</dbReference>
<dbReference type="EnsemblMetazoa" id="PPAI013204-RA">
    <property type="protein sequence ID" value="PPAI013204-PA"/>
    <property type="gene ID" value="PPAI013204"/>
</dbReference>
<name>A0A3F2ZEF1_PHLPP</name>
<organism evidence="9 10">
    <name type="scientific">Phlebotomus papatasi</name>
    <name type="common">Sandfly</name>
    <dbReference type="NCBI Taxonomy" id="29031"/>
    <lineage>
        <taxon>Eukaryota</taxon>
        <taxon>Metazoa</taxon>
        <taxon>Ecdysozoa</taxon>
        <taxon>Arthropoda</taxon>
        <taxon>Hexapoda</taxon>
        <taxon>Insecta</taxon>
        <taxon>Pterygota</taxon>
        <taxon>Neoptera</taxon>
        <taxon>Endopterygota</taxon>
        <taxon>Diptera</taxon>
        <taxon>Nematocera</taxon>
        <taxon>Psychodoidea</taxon>
        <taxon>Psychodidae</taxon>
        <taxon>Phlebotomus</taxon>
        <taxon>Phlebotomus</taxon>
    </lineage>
</organism>
<sequence length="368" mass="43978">MNLVVSLKYFLVYFRLFGISLYSPNMTKTMRRFVIFFASINFIYITFTPLLLILNSSRKFKLSDRSFLYIILYYGVFFIHAVTILETLTTKKNQLHFWNTLEKIEETFAKDKNCLKKKNFNLKRKLIYCFSVLLFVSMTCKIGLWISNRLFKIRGDWFMIDTSSFISQECSRLNYFSQYFFIEILRLHVTFYNEKIREVAKMAKKYTESMLFSELNLLNVRHSLIWELNSHVNSFFKWRQIFNFLHSFLNITNLLFWIYHGSNIGKLDYKMIVNLIQYIITLVHLIYSCEMLKEEALRSPALIQEVSQQVAYAPNHELYNSVMIISMQIHHEKISINYGGFFRVDMSLLTTMAATTTTYLVMFIQFFD</sequence>
<evidence type="ECO:0000256" key="2">
    <source>
        <dbReference type="ARBA" id="ARBA00022475"/>
    </source>
</evidence>
<dbReference type="EMBL" id="AJVK01025822">
    <property type="status" value="NOT_ANNOTATED_CDS"/>
    <property type="molecule type" value="Genomic_DNA"/>
</dbReference>
<dbReference type="GO" id="GO:0043025">
    <property type="term" value="C:neuronal cell body"/>
    <property type="evidence" value="ECO:0007669"/>
    <property type="project" value="TreeGrafter"/>
</dbReference>
<dbReference type="GO" id="GO:0007165">
    <property type="term" value="P:signal transduction"/>
    <property type="evidence" value="ECO:0007669"/>
    <property type="project" value="UniProtKB-KW"/>
</dbReference>
<keyword evidence="3 8" id="KW-0812">Transmembrane</keyword>
<evidence type="ECO:0000313" key="10">
    <source>
        <dbReference type="Proteomes" id="UP000092462"/>
    </source>
</evidence>
<keyword evidence="10" id="KW-1185">Reference proteome</keyword>
<comment type="caution">
    <text evidence="8">Lacks conserved residue(s) required for the propagation of feature annotation.</text>
</comment>
<feature type="transmembrane region" description="Helical" evidence="8">
    <location>
        <begin position="34"/>
        <end position="54"/>
    </location>
</feature>
<accession>A0A3F2ZEF1</accession>
<dbReference type="GO" id="GO:0030424">
    <property type="term" value="C:axon"/>
    <property type="evidence" value="ECO:0007669"/>
    <property type="project" value="TreeGrafter"/>
</dbReference>
<keyword evidence="4 8" id="KW-1133">Transmembrane helix</keyword>
<evidence type="ECO:0000256" key="1">
    <source>
        <dbReference type="ARBA" id="ARBA00004651"/>
    </source>
</evidence>
<evidence type="ECO:0000256" key="3">
    <source>
        <dbReference type="ARBA" id="ARBA00022692"/>
    </source>
</evidence>
<dbReference type="GO" id="GO:0007635">
    <property type="term" value="P:chemosensory behavior"/>
    <property type="evidence" value="ECO:0007669"/>
    <property type="project" value="TreeGrafter"/>
</dbReference>
<feature type="transmembrane region" description="Helical" evidence="8">
    <location>
        <begin position="66"/>
        <end position="85"/>
    </location>
</feature>
<evidence type="ECO:0000256" key="7">
    <source>
        <dbReference type="ARBA" id="ARBA00023224"/>
    </source>
</evidence>
<feature type="transmembrane region" description="Helical" evidence="8">
    <location>
        <begin position="271"/>
        <end position="287"/>
    </location>
</feature>
<keyword evidence="5 8" id="KW-0472">Membrane</keyword>
<evidence type="ECO:0000256" key="4">
    <source>
        <dbReference type="ARBA" id="ARBA00022989"/>
    </source>
</evidence>
<keyword evidence="6 8" id="KW-0675">Receptor</keyword>
<reference evidence="9" key="1">
    <citation type="submission" date="2022-08" db="UniProtKB">
        <authorList>
            <consortium name="EnsemblMetazoa"/>
        </authorList>
    </citation>
    <scope>IDENTIFICATION</scope>
    <source>
        <strain evidence="9">Israel</strain>
    </source>
</reference>
<dbReference type="GO" id="GO:0005886">
    <property type="term" value="C:plasma membrane"/>
    <property type="evidence" value="ECO:0007669"/>
    <property type="project" value="UniProtKB-SubCell"/>
</dbReference>
<comment type="similarity">
    <text evidence="8">Belongs to the insect chemoreceptor superfamily. Gustatory receptor (GR) family.</text>
</comment>
<evidence type="ECO:0000256" key="6">
    <source>
        <dbReference type="ARBA" id="ARBA00023170"/>
    </source>
</evidence>
<dbReference type="InterPro" id="IPR013604">
    <property type="entry name" value="7TM_chemorcpt"/>
</dbReference>
<feature type="transmembrane region" description="Helical" evidence="8">
    <location>
        <begin position="126"/>
        <end position="146"/>
    </location>
</feature>
<dbReference type="VEuPathDB" id="VectorBase:PPAI013204"/>
<dbReference type="GO" id="GO:0008049">
    <property type="term" value="P:male courtship behavior"/>
    <property type="evidence" value="ECO:0007669"/>
    <property type="project" value="TreeGrafter"/>
</dbReference>
<dbReference type="GO" id="GO:0030425">
    <property type="term" value="C:dendrite"/>
    <property type="evidence" value="ECO:0007669"/>
    <property type="project" value="TreeGrafter"/>
</dbReference>
<keyword evidence="7 8" id="KW-0807">Transducer</keyword>
<dbReference type="PANTHER" id="PTHR21143">
    <property type="entry name" value="INVERTEBRATE GUSTATORY RECEPTOR"/>
    <property type="match status" value="1"/>
</dbReference>
<dbReference type="Pfam" id="PF08395">
    <property type="entry name" value="7tm_7"/>
    <property type="match status" value="1"/>
</dbReference>
<proteinExistence type="inferred from homology"/>
<feature type="transmembrane region" description="Helical" evidence="8">
    <location>
        <begin position="346"/>
        <end position="367"/>
    </location>
</feature>
<dbReference type="PANTHER" id="PTHR21143:SF104">
    <property type="entry name" value="GUSTATORY RECEPTOR 8A-RELATED"/>
    <property type="match status" value="1"/>
</dbReference>